<reference evidence="1" key="3">
    <citation type="journal article" date="2016" name="Genome Announc.">
        <title>Complete Genome Sequences of Four Strains from the 2015-2016 Elizabethkingia anophelis Outbreak.</title>
        <authorList>
            <person name="Nicholson A.C."/>
            <person name="Whitney A.M."/>
            <person name="Emery B.D."/>
            <person name="Bell M.E."/>
            <person name="Gartin J.T."/>
            <person name="Humrighouse B.W."/>
            <person name="Loparev V.N."/>
            <person name="Batra D."/>
            <person name="Sheth M."/>
            <person name="Rowe L.A."/>
            <person name="Juieng P."/>
            <person name="Knipe K."/>
            <person name="Gulvik C."/>
            <person name="McQuiston J.R."/>
        </authorList>
    </citation>
    <scope>NUCLEOTIDE SEQUENCE</scope>
</reference>
<dbReference type="AlphaFoldDB" id="A0A455ZF87"/>
<sequence>MENKVSKGELLEELLRNYFLNLGYYVVRGVKYRYEGNDITDVDLFLYNRSSTLSRERINVDIKNKKSPQAFERILWANGLKKLLKFEKCIVATTDNRALIQKFGLLHDTVILDGSFISKLKQKNSNEIERFTEEEFLFKLSQHRSNKTFENKDWRYIYELSKSKLLNELDYSGFNSDLLLLQYLVEKIITDIQRREDATRFLYVIISHLLIMMDFISKDINFLEVGQKSEHIREGLNYGNLGKEGVKSIINIAVTLSGKPISFFNESFNSPQYSILGEFFSRNEVLRNIFGLAKNFEQYAYNKKFISPNNLDPVYRVMISIFLDYFEIERKAFFDSSSIEIQGELPLEDSK</sequence>
<gene>
    <name evidence="1" type="primary">ICEEaIII(1)_R26_76063_77118</name>
</gene>
<dbReference type="EMBL" id="BK010606">
    <property type="protein sequence ID" value="DAC75523.1"/>
    <property type="molecule type" value="Genomic_DNA"/>
</dbReference>
<accession>A0A455ZF87</accession>
<name>A0A455ZF87_9FLAO</name>
<dbReference type="GeneID" id="56686122"/>
<reference evidence="1" key="5">
    <citation type="journal article" date="2017" name="Genome Announc.">
        <title>Complete Circularized Genome Sequences of Four Strains of Elizabethkingia anophelis, Including Two Novel Strains Isolated from Wild-Caught Anopheles sinensis.</title>
        <authorList>
            <person name="Pei D."/>
            <person name="Nicholson A.C."/>
            <person name="Jiang J."/>
            <person name="Chen H."/>
            <person name="Whitney A.M."/>
            <person name="Villarma A."/>
            <person name="Bell M."/>
            <person name="Humrighouse B."/>
            <person name="Rowe L.A."/>
            <person name="Sheth M."/>
            <person name="Batra D."/>
            <person name="Juieng P."/>
            <person name="Loparev V.N."/>
            <person name="McQuiston J.R."/>
            <person name="Lan Y."/>
            <person name="Ma Y."/>
            <person name="Xu J."/>
        </authorList>
    </citation>
    <scope>NUCLEOTIDE SEQUENCE</scope>
</reference>
<reference evidence="1" key="1">
    <citation type="journal article" date="2014" name="Genome Biol. Evol.">
        <title>Comparative genomic analysis of malaria mosquito vector-associated novel pathogen Elizabethkingia anophelis.</title>
        <authorList>
            <person name="Teo J."/>
            <person name="Tan S.Y."/>
            <person name="Liu Y."/>
            <person name="Tay M."/>
            <person name="Ding Y."/>
            <person name="Li Y."/>
            <person name="Kjelleberg S."/>
            <person name="Givskov M."/>
            <person name="Lin R.T."/>
            <person name="Yang L."/>
        </authorList>
    </citation>
    <scope>NUCLEOTIDE SEQUENCE</scope>
</reference>
<reference evidence="1" key="2">
    <citation type="journal article" date="2014" name="PLoS ONE">
        <title>Insights from the genome annotation of Elizabethkingia anophelis from the malaria vector Anopheles gambiae.</title>
        <authorList>
            <person name="Kukutla P."/>
            <person name="Lindberg B.G."/>
            <person name="Pei D."/>
            <person name="Rayl M."/>
            <person name="Yu W."/>
            <person name="Steritz M."/>
            <person name="Faye I."/>
            <person name="Xu J."/>
        </authorList>
    </citation>
    <scope>NUCLEOTIDE SEQUENCE</scope>
</reference>
<protein>
    <submittedName>
        <fullName evidence="1">Uncharacterized protein</fullName>
    </submittedName>
</protein>
<organism evidence="1">
    <name type="scientific">Elizabethkingia anophelis</name>
    <dbReference type="NCBI Taxonomy" id="1117645"/>
    <lineage>
        <taxon>Bacteria</taxon>
        <taxon>Pseudomonadati</taxon>
        <taxon>Bacteroidota</taxon>
        <taxon>Flavobacteriia</taxon>
        <taxon>Flavobacteriales</taxon>
        <taxon>Weeksellaceae</taxon>
        <taxon>Elizabethkingia</taxon>
    </lineage>
</organism>
<reference evidence="1" key="4">
    <citation type="journal article" date="2016" name="Sci. Rep.">
        <title>Genomic epidemiology and global diversity of the emerging bacterial pathogen Elizabethkingia anophelis.</title>
        <authorList>
            <person name="Breurec S."/>
            <person name="Criscuolo A."/>
            <person name="Diancourt L."/>
            <person name="Rendueles O."/>
            <person name="Vandenbogaert M."/>
            <person name="Passet V."/>
            <person name="Caro V."/>
            <person name="Rocha E.P."/>
            <person name="Touchon M."/>
            <person name="Brisse S."/>
        </authorList>
    </citation>
    <scope>NUCLEOTIDE SEQUENCE</scope>
</reference>
<reference evidence="1" key="7">
    <citation type="journal article" date="2017" name="Sci. Rep.">
        <title>Genomic features, phylogenetic relationships, and comparative genomics of Elizabethkingia anophelis strain EM361-97 isolated in Taiwan.</title>
        <authorList>
            <person name="Lin J.N."/>
            <person name="Lai C.H."/>
            <person name="Yang C.H."/>
            <person name="Huang Y.H."/>
            <person name="Lin H.H."/>
        </authorList>
    </citation>
    <scope>NUCLEOTIDE SEQUENCE</scope>
</reference>
<evidence type="ECO:0000313" key="1">
    <source>
        <dbReference type="EMBL" id="DAC75523.1"/>
    </source>
</evidence>
<reference evidence="1" key="8">
    <citation type="journal article" date="2018" name="J. ISSAAS">
        <title>In Silico Identification of Three Types of Integrative and Conjugative Elements (ICEs) in Elizabethkingia anophelis Strains Isolated from Around the World.</title>
        <authorList>
            <person name="Xu J."/>
            <person name="Pei D."/>
            <person name="Nicholson A."/>
            <person name="Lan Y."/>
            <person name="Xia Q."/>
        </authorList>
    </citation>
    <scope>NUCLEOTIDE SEQUENCE</scope>
</reference>
<dbReference type="RefSeq" id="WP_009092148.1">
    <property type="nucleotide sequence ID" value="NZ_CBCRWW010000009.1"/>
</dbReference>
<proteinExistence type="predicted"/>
<reference evidence="1" key="6">
    <citation type="journal article" date="2017" name="Nat. Commun.">
        <title>Evolutionary dynamics and genomic features of the Elizabethkingia anophelis 2015 to 2016 Wisconsin outbreak strain.</title>
        <authorList>
            <person name="Perrin A."/>
            <person name="Larsonneur E."/>
            <person name="Nicholson A.C."/>
            <person name="Edwards D.J."/>
            <person name="Gundlach K.M."/>
            <person name="Whitney A.M."/>
            <person name="Gulvik C.A."/>
            <person name="Bell M.E."/>
            <person name="Rendueles O."/>
            <person name="Cury J."/>
            <person name="Hugon P."/>
            <person name="Clermont D."/>
            <person name="Enouf V."/>
            <person name="Loparev V."/>
            <person name="Juieng P."/>
            <person name="Monson T."/>
            <person name="Warshauer D."/>
            <person name="Elbadawi L.I."/>
            <person name="Walters M.S."/>
            <person name="Crist M.B."/>
            <person name="Noble-Wang J."/>
            <person name="Borlaug G."/>
            <person name="Rocha E.P.C."/>
            <person name="Criscuolo A."/>
            <person name="Touchon M."/>
            <person name="Davis J.P."/>
            <person name="Holt K.E."/>
            <person name="McQuiston J.R."/>
            <person name="Brisse S."/>
        </authorList>
    </citation>
    <scope>NUCLEOTIDE SEQUENCE</scope>
</reference>